<proteinExistence type="predicted"/>
<dbReference type="EMBL" id="NKCI01000296">
    <property type="protein sequence ID" value="RSL44247.1"/>
    <property type="molecule type" value="Genomic_DNA"/>
</dbReference>
<gene>
    <name evidence="1" type="ORF">CEP54_014762</name>
</gene>
<sequence>MSSGPAAFGTYPILPGLKTIEAAIKICEVVNSTSISSQDLMILNLLVDSEINTTFWMEENKTLEIPGPGV</sequence>
<keyword evidence="2" id="KW-1185">Reference proteome</keyword>
<reference evidence="1 2" key="1">
    <citation type="submission" date="2017-06" db="EMBL/GenBank/DDBJ databases">
        <title>Comparative genomic analysis of Ambrosia Fusariam Clade fungi.</title>
        <authorList>
            <person name="Stajich J.E."/>
            <person name="Carrillo J."/>
            <person name="Kijimoto T."/>
            <person name="Eskalen A."/>
            <person name="O'Donnell K."/>
            <person name="Kasson M."/>
        </authorList>
    </citation>
    <scope>NUCLEOTIDE SEQUENCE [LARGE SCALE GENOMIC DNA]</scope>
    <source>
        <strain evidence="1 2">NRRL62584</strain>
    </source>
</reference>
<accession>A0A428NU30</accession>
<name>A0A428NU30_9HYPO</name>
<organism evidence="1 2">
    <name type="scientific">Fusarium duplospermum</name>
    <dbReference type="NCBI Taxonomy" id="1325734"/>
    <lineage>
        <taxon>Eukaryota</taxon>
        <taxon>Fungi</taxon>
        <taxon>Dikarya</taxon>
        <taxon>Ascomycota</taxon>
        <taxon>Pezizomycotina</taxon>
        <taxon>Sordariomycetes</taxon>
        <taxon>Hypocreomycetidae</taxon>
        <taxon>Hypocreales</taxon>
        <taxon>Nectriaceae</taxon>
        <taxon>Fusarium</taxon>
        <taxon>Fusarium solani species complex</taxon>
    </lineage>
</organism>
<dbReference type="Proteomes" id="UP000288168">
    <property type="component" value="Unassembled WGS sequence"/>
</dbReference>
<dbReference type="OrthoDB" id="10342160at2759"/>
<protein>
    <submittedName>
        <fullName evidence="1">Uncharacterized protein</fullName>
    </submittedName>
</protein>
<comment type="caution">
    <text evidence="1">The sequence shown here is derived from an EMBL/GenBank/DDBJ whole genome shotgun (WGS) entry which is preliminary data.</text>
</comment>
<dbReference type="AlphaFoldDB" id="A0A428NU30"/>
<evidence type="ECO:0000313" key="2">
    <source>
        <dbReference type="Proteomes" id="UP000288168"/>
    </source>
</evidence>
<evidence type="ECO:0000313" key="1">
    <source>
        <dbReference type="EMBL" id="RSL44247.1"/>
    </source>
</evidence>